<reference evidence="2" key="1">
    <citation type="submission" date="2016-07" db="EMBL/GenBank/DDBJ databases">
        <authorList>
            <person name="Florea S."/>
            <person name="Webb J.S."/>
            <person name="Jaromczyk J."/>
            <person name="Schardl C.L."/>
        </authorList>
    </citation>
    <scope>NUCLEOTIDE SEQUENCE [LARGE SCALE GENOMIC DNA]</scope>
    <source>
        <strain evidence="2">KCTC 42131</strain>
    </source>
</reference>
<protein>
    <submittedName>
        <fullName evidence="1">Uncharacterized protein</fullName>
    </submittedName>
</protein>
<evidence type="ECO:0000313" key="2">
    <source>
        <dbReference type="Proteomes" id="UP000175669"/>
    </source>
</evidence>
<proteinExistence type="predicted"/>
<comment type="caution">
    <text evidence="1">The sequence shown here is derived from an EMBL/GenBank/DDBJ whole genome shotgun (WGS) entry which is preliminary data.</text>
</comment>
<gene>
    <name evidence="1" type="ORF">PHACT_10125</name>
</gene>
<dbReference type="Proteomes" id="UP000175669">
    <property type="component" value="Unassembled WGS sequence"/>
</dbReference>
<keyword evidence="2" id="KW-1185">Reference proteome</keyword>
<dbReference type="EMBL" id="MASR01000001">
    <property type="protein sequence ID" value="OFE13448.1"/>
    <property type="molecule type" value="Genomic_DNA"/>
</dbReference>
<dbReference type="AlphaFoldDB" id="A0A1E8CLZ0"/>
<evidence type="ECO:0000313" key="1">
    <source>
        <dbReference type="EMBL" id="OFE13448.1"/>
    </source>
</evidence>
<name>A0A1E8CLZ0_9GAMM</name>
<organism evidence="1 2">
    <name type="scientific">Pseudohongiella acticola</name>
    <dbReference type="NCBI Taxonomy" id="1524254"/>
    <lineage>
        <taxon>Bacteria</taxon>
        <taxon>Pseudomonadati</taxon>
        <taxon>Pseudomonadota</taxon>
        <taxon>Gammaproteobacteria</taxon>
        <taxon>Pseudomonadales</taxon>
        <taxon>Pseudohongiellaceae</taxon>
        <taxon>Pseudohongiella</taxon>
    </lineage>
</organism>
<sequence>MVQVARMLLLGKIEKCSKSYFRKSKRMKQALLSLAKDHLLPTPSEAAYLHFLKFVLILVRMKATGFGSTAGMPKP</sequence>
<accession>A0A1E8CLZ0</accession>